<gene>
    <name evidence="1" type="ORF">OFUS_LOCUS22403</name>
</gene>
<comment type="caution">
    <text evidence="1">The sequence shown here is derived from an EMBL/GenBank/DDBJ whole genome shotgun (WGS) entry which is preliminary data.</text>
</comment>
<reference evidence="1" key="1">
    <citation type="submission" date="2022-03" db="EMBL/GenBank/DDBJ databases">
        <authorList>
            <person name="Martin C."/>
        </authorList>
    </citation>
    <scope>NUCLEOTIDE SEQUENCE</scope>
</reference>
<evidence type="ECO:0000313" key="1">
    <source>
        <dbReference type="EMBL" id="CAH1798240.1"/>
    </source>
</evidence>
<organism evidence="1 2">
    <name type="scientific">Owenia fusiformis</name>
    <name type="common">Polychaete worm</name>
    <dbReference type="NCBI Taxonomy" id="6347"/>
    <lineage>
        <taxon>Eukaryota</taxon>
        <taxon>Metazoa</taxon>
        <taxon>Spiralia</taxon>
        <taxon>Lophotrochozoa</taxon>
        <taxon>Annelida</taxon>
        <taxon>Polychaeta</taxon>
        <taxon>Sedentaria</taxon>
        <taxon>Canalipalpata</taxon>
        <taxon>Sabellida</taxon>
        <taxon>Oweniida</taxon>
        <taxon>Oweniidae</taxon>
        <taxon>Owenia</taxon>
    </lineage>
</organism>
<accession>A0A8J1TDU4</accession>
<evidence type="ECO:0000313" key="2">
    <source>
        <dbReference type="Proteomes" id="UP000749559"/>
    </source>
</evidence>
<dbReference type="EMBL" id="CAIIXF020000011">
    <property type="protein sequence ID" value="CAH1798240.1"/>
    <property type="molecule type" value="Genomic_DNA"/>
</dbReference>
<name>A0A8J1TDU4_OWEFU</name>
<protein>
    <submittedName>
        <fullName evidence="1">Uncharacterized protein</fullName>
    </submittedName>
</protein>
<dbReference type="PANTHER" id="PTHR46830:SF2">
    <property type="entry name" value="ALPHA-1,4-N-ACETYLGLUCOSAMINYLTRANSFERASE"/>
    <property type="match status" value="1"/>
</dbReference>
<feature type="non-terminal residue" evidence="1">
    <location>
        <position position="1"/>
    </location>
</feature>
<dbReference type="Proteomes" id="UP000749559">
    <property type="component" value="Unassembled WGS sequence"/>
</dbReference>
<proteinExistence type="predicted"/>
<sequence length="129" mass="14971">ESLNETVLLCGGIIISEPGSKFLKIWINNYVDDQRSKWGYNSGRMADKIASRFPEDIHIKMTSLNRPSPKEINLIFLIFPTHYNWHNNYAIHLFVRKWKEHIPTESEINGSDTTFGEISRTVLYGSKKD</sequence>
<dbReference type="OrthoDB" id="6150660at2759"/>
<keyword evidence="2" id="KW-1185">Reference proteome</keyword>
<dbReference type="PANTHER" id="PTHR46830">
    <property type="entry name" value="TRANSFERASE, PUTATIVE-RELATED"/>
    <property type="match status" value="1"/>
</dbReference>
<dbReference type="AlphaFoldDB" id="A0A8J1TDU4"/>